<keyword evidence="3" id="KW-0548">Nucleotidyltransferase</keyword>
<dbReference type="InterPro" id="IPR036691">
    <property type="entry name" value="Endo/exonu/phosph_ase_sf"/>
</dbReference>
<dbReference type="Pfam" id="PF14529">
    <property type="entry name" value="Exo_endo_phos_2"/>
    <property type="match status" value="1"/>
</dbReference>
<feature type="region of interest" description="Disordered" evidence="1">
    <location>
        <begin position="237"/>
        <end position="260"/>
    </location>
</feature>
<comment type="caution">
    <text evidence="3">The sequence shown here is derived from an EMBL/GenBank/DDBJ whole genome shotgun (WGS) entry which is preliminary data.</text>
</comment>
<proteinExistence type="predicted"/>
<evidence type="ECO:0000313" key="3">
    <source>
        <dbReference type="EMBL" id="GEU62969.1"/>
    </source>
</evidence>
<feature type="compositionally biased region" description="Polar residues" evidence="1">
    <location>
        <begin position="456"/>
        <end position="466"/>
    </location>
</feature>
<evidence type="ECO:0000256" key="1">
    <source>
        <dbReference type="SAM" id="MobiDB-lite"/>
    </source>
</evidence>
<keyword evidence="3" id="KW-0695">RNA-directed DNA polymerase</keyword>
<dbReference type="InterPro" id="IPR005135">
    <property type="entry name" value="Endo/exonuclease/phosphatase"/>
</dbReference>
<dbReference type="PANTHER" id="PTHR46890">
    <property type="entry name" value="NON-LTR RETROLELEMENT REVERSE TRANSCRIPTASE-LIKE PROTEIN-RELATED"/>
    <property type="match status" value="1"/>
</dbReference>
<feature type="domain" description="Endonuclease/exonuclease/phosphatase" evidence="2">
    <location>
        <begin position="650"/>
        <end position="774"/>
    </location>
</feature>
<dbReference type="SUPFAM" id="SSF56219">
    <property type="entry name" value="DNase I-like"/>
    <property type="match status" value="1"/>
</dbReference>
<accession>A0A6L2LPD5</accession>
<keyword evidence="3" id="KW-0808">Transferase</keyword>
<reference evidence="3" key="1">
    <citation type="journal article" date="2019" name="Sci. Rep.">
        <title>Draft genome of Tanacetum cinerariifolium, the natural source of mosquito coil.</title>
        <authorList>
            <person name="Yamashiro T."/>
            <person name="Shiraishi A."/>
            <person name="Satake H."/>
            <person name="Nakayama K."/>
        </authorList>
    </citation>
    <scope>NUCLEOTIDE SEQUENCE</scope>
</reference>
<feature type="compositionally biased region" description="Basic and acidic residues" evidence="1">
    <location>
        <begin position="427"/>
        <end position="444"/>
    </location>
</feature>
<dbReference type="InterPro" id="IPR052343">
    <property type="entry name" value="Retrotransposon-Effector_Assoc"/>
</dbReference>
<dbReference type="PANTHER" id="PTHR46890:SF48">
    <property type="entry name" value="RNA-DIRECTED DNA POLYMERASE"/>
    <property type="match status" value="1"/>
</dbReference>
<dbReference type="AlphaFoldDB" id="A0A6L2LPD5"/>
<gene>
    <name evidence="3" type="ORF">Tci_034947</name>
</gene>
<dbReference type="Gene3D" id="3.60.10.10">
    <property type="entry name" value="Endonuclease/exonuclease/phosphatase"/>
    <property type="match status" value="1"/>
</dbReference>
<organism evidence="3">
    <name type="scientific">Tanacetum cinerariifolium</name>
    <name type="common">Dalmatian daisy</name>
    <name type="synonym">Chrysanthemum cinerariifolium</name>
    <dbReference type="NCBI Taxonomy" id="118510"/>
    <lineage>
        <taxon>Eukaryota</taxon>
        <taxon>Viridiplantae</taxon>
        <taxon>Streptophyta</taxon>
        <taxon>Embryophyta</taxon>
        <taxon>Tracheophyta</taxon>
        <taxon>Spermatophyta</taxon>
        <taxon>Magnoliopsida</taxon>
        <taxon>eudicotyledons</taxon>
        <taxon>Gunneridae</taxon>
        <taxon>Pentapetalae</taxon>
        <taxon>asterids</taxon>
        <taxon>campanulids</taxon>
        <taxon>Asterales</taxon>
        <taxon>Asteraceae</taxon>
        <taxon>Asteroideae</taxon>
        <taxon>Anthemideae</taxon>
        <taxon>Anthemidinae</taxon>
        <taxon>Tanacetum</taxon>
    </lineage>
</organism>
<name>A0A6L2LPD5_TANCI</name>
<dbReference type="EMBL" id="BKCJ010004767">
    <property type="protein sequence ID" value="GEU62969.1"/>
    <property type="molecule type" value="Genomic_DNA"/>
</dbReference>
<feature type="region of interest" description="Disordered" evidence="1">
    <location>
        <begin position="427"/>
        <end position="466"/>
    </location>
</feature>
<evidence type="ECO:0000259" key="2">
    <source>
        <dbReference type="Pfam" id="PF14529"/>
    </source>
</evidence>
<protein>
    <submittedName>
        <fullName evidence="3">RNA-directed DNA polymerase, eukaryota</fullName>
    </submittedName>
</protein>
<dbReference type="GO" id="GO:0003964">
    <property type="term" value="F:RNA-directed DNA polymerase activity"/>
    <property type="evidence" value="ECO:0007669"/>
    <property type="project" value="UniProtKB-KW"/>
</dbReference>
<sequence length="1133" mass="128320">MGATANMNSFRSFKDHIKRISNSVYVTNFPDSVNPRDLWNSCSAYGRHHLFANKVRYERPQKSVSSFNTKPGANSKPPSTLVLHQPAVRTEGFGEIKLSYFGGMWVMIELNNVETKNDFLHHTGVKSWFHKLQDGTLDFVSDERIVWVDIEGIPLSVWSHATFSKIGKKWGELMDIEESVGSSFARKRICIKTNAAASILETFKVIFKGKTFMEATQLSEDPFGFYKILKKPHVNDVRESNSSLTHPPGYTPEPSHQETHKEPLVQEMGKCFDSPIQKGSSPLAPKSVKEPSVIGLSSESSTSFHSRKTHNGGSILDVLDNVIKSIFKKDGATVFDNFIALYGTWLPSNTKILFVVIYAPQTTVLKRLLLLANEFISKPMWLIVFWKLLKSSLKVKPFMVRAKELFTWTPCFLEYNKPECASDDELPHYKSAHSDQDNELSVKDSDDEGVSDTYFGDNSSNDQEATQLSKDPFGFYKILKKPPVNNVRESDFSLIHPSGYTPEPSHQETHKEPLVQEMGTCFDSPIQKGSSPLAPKSVKEPSVIGLSSESSTSFHSRKTHNGGSILNVLDNVIKIFSLNVQGLSQKTKKDWVKELSTKNRVNFLALQETKMERISHMDVKFIWGNLNFQFVSSDSVGNSGGTWLPSNTKILFVVIYAPQTTVLKRMLWEYISALANRWNGETIVLGDFNEVRTEEERFGSIFNPSSARTFNQFIASSGLIEVKMEGYSFTWTHPSASKMSKLDCFIVSDGIFSTFPSITTVCLDRRLSDHRPIFLNEIHADFGPIPVRFYHSWLEREGFDSVVRQAWHSFNHNDPNRIIRFKKKLQGLKQIIRVWIRDVAQKAKVQWAIEGDENSKFFHGIINKRCAQLGIRGIFVNGLWTSDPSSVKRAFVDHFAKRFNQPMNARLKLNMMFHNQLIPDQVEDLDRNITNEEIKAAVWACVANKSPGPDGYTFEFFRRYWDIIGSDFCTAVDWFFVSGSFPRGCNASFITLIPKVTDAKFVTDFRPISLIGCVYKVITKILANRLSLVISDLVSNTQSAFIKNRQVRDGAESQQWADLLSLLGTFSLSPSIDRWVCDLNGDGSFRVKDFRSVLDDFILPSSNMATRWVKCVLVKVHVLRGVPGLSVFQLETI</sequence>